<name>A0A4E0R777_FASHE</name>
<evidence type="ECO:0000313" key="2">
    <source>
        <dbReference type="Proteomes" id="UP000230066"/>
    </source>
</evidence>
<comment type="caution">
    <text evidence="1">The sequence shown here is derived from an EMBL/GenBank/DDBJ whole genome shotgun (WGS) entry which is preliminary data.</text>
</comment>
<keyword evidence="2" id="KW-1185">Reference proteome</keyword>
<dbReference type="PANTHER" id="PTHR28457">
    <property type="entry name" value="COILED-COIL DOMAIN-CONTAINING PROTEIN 189"/>
    <property type="match status" value="1"/>
</dbReference>
<reference evidence="1" key="1">
    <citation type="submission" date="2019-03" db="EMBL/GenBank/DDBJ databases">
        <title>Improved annotation for the trematode Fasciola hepatica.</title>
        <authorList>
            <person name="Choi Y.-J."/>
            <person name="Martin J."/>
            <person name="Mitreva M."/>
        </authorList>
    </citation>
    <scope>NUCLEOTIDE SEQUENCE [LARGE SCALE GENOMIC DNA]</scope>
</reference>
<accession>A0A4E0R777</accession>
<organism evidence="1 2">
    <name type="scientific">Fasciola hepatica</name>
    <name type="common">Liver fluke</name>
    <dbReference type="NCBI Taxonomy" id="6192"/>
    <lineage>
        <taxon>Eukaryota</taxon>
        <taxon>Metazoa</taxon>
        <taxon>Spiralia</taxon>
        <taxon>Lophotrochozoa</taxon>
        <taxon>Platyhelminthes</taxon>
        <taxon>Trematoda</taxon>
        <taxon>Digenea</taxon>
        <taxon>Plagiorchiida</taxon>
        <taxon>Echinostomata</taxon>
        <taxon>Echinostomatoidea</taxon>
        <taxon>Fasciolidae</taxon>
        <taxon>Fasciola</taxon>
    </lineage>
</organism>
<evidence type="ECO:0000313" key="1">
    <source>
        <dbReference type="EMBL" id="THD24499.1"/>
    </source>
</evidence>
<proteinExistence type="predicted"/>
<dbReference type="InterPro" id="IPR032727">
    <property type="entry name" value="CLAMP"/>
</dbReference>
<protein>
    <submittedName>
        <fullName evidence="1">Uncharacterized protein</fullName>
    </submittedName>
</protein>
<gene>
    <name evidence="1" type="ORF">D915_004378</name>
</gene>
<dbReference type="PANTHER" id="PTHR28457:SF1">
    <property type="entry name" value="CILIA- AND FLAGELLA-ASSOCIATED PROTEIN 119"/>
    <property type="match status" value="1"/>
</dbReference>
<dbReference type="EMBL" id="JXXN02001567">
    <property type="protein sequence ID" value="THD24499.1"/>
    <property type="molecule type" value="Genomic_DNA"/>
</dbReference>
<dbReference type="Pfam" id="PF14769">
    <property type="entry name" value="CLAMP"/>
    <property type="match status" value="1"/>
</dbReference>
<dbReference type="AlphaFoldDB" id="A0A4E0R777"/>
<sequence>MRGLSAAVNSARVNVDNSVHYVTSKTSKTIVTLAFNLHLNLYTYIKNRMNVGKPPNTAAKYHSICERSLWTRLTPGQNEALRLARGTHELTAILTEAGFTRETPLFVELVNHALCFATENSLTPAQLTVLIAILYELWELCANSPFAPIQIALIEANKLMLCHSVQRPPHSVEIFSIDLAKKCMQFIVERFFRYWKMYKYALAPGVTLIPQFEYDDIEHKPEKETKVKPSGKDLLISILKEAAQEQLASFSSSNGTDTTITGTA</sequence>
<dbReference type="Proteomes" id="UP000230066">
    <property type="component" value="Unassembled WGS sequence"/>
</dbReference>